<organism evidence="2 4">
    <name type="scientific">Terfezia boudieri ATCC MYA-4762</name>
    <dbReference type="NCBI Taxonomy" id="1051890"/>
    <lineage>
        <taxon>Eukaryota</taxon>
        <taxon>Fungi</taxon>
        <taxon>Dikarya</taxon>
        <taxon>Ascomycota</taxon>
        <taxon>Pezizomycotina</taxon>
        <taxon>Pezizomycetes</taxon>
        <taxon>Pezizales</taxon>
        <taxon>Pezizaceae</taxon>
        <taxon>Terfezia</taxon>
    </lineage>
</organism>
<dbReference type="InterPro" id="IPR036397">
    <property type="entry name" value="RNaseH_sf"/>
</dbReference>
<dbReference type="GO" id="GO:0003676">
    <property type="term" value="F:nucleic acid binding"/>
    <property type="evidence" value="ECO:0007669"/>
    <property type="project" value="InterPro"/>
</dbReference>
<evidence type="ECO:0000259" key="1">
    <source>
        <dbReference type="Pfam" id="PF01612"/>
    </source>
</evidence>
<keyword evidence="4" id="KW-1185">Reference proteome</keyword>
<dbReference type="GO" id="GO:0006139">
    <property type="term" value="P:nucleobase-containing compound metabolic process"/>
    <property type="evidence" value="ECO:0007669"/>
    <property type="project" value="InterPro"/>
</dbReference>
<dbReference type="InterPro" id="IPR012337">
    <property type="entry name" value="RNaseH-like_sf"/>
</dbReference>
<accession>A0A3N4L7J7</accession>
<proteinExistence type="predicted"/>
<dbReference type="Proteomes" id="UP000267821">
    <property type="component" value="Unassembled WGS sequence"/>
</dbReference>
<reference evidence="2 4" key="1">
    <citation type="journal article" date="2018" name="Nat. Ecol. Evol.">
        <title>Pezizomycetes genomes reveal the molecular basis of ectomycorrhizal truffle lifestyle.</title>
        <authorList>
            <person name="Murat C."/>
            <person name="Payen T."/>
            <person name="Noel B."/>
            <person name="Kuo A."/>
            <person name="Morin E."/>
            <person name="Chen J."/>
            <person name="Kohler A."/>
            <person name="Krizsan K."/>
            <person name="Balestrini R."/>
            <person name="Da Silva C."/>
            <person name="Montanini B."/>
            <person name="Hainaut M."/>
            <person name="Levati E."/>
            <person name="Barry K.W."/>
            <person name="Belfiori B."/>
            <person name="Cichocki N."/>
            <person name="Clum A."/>
            <person name="Dockter R.B."/>
            <person name="Fauchery L."/>
            <person name="Guy J."/>
            <person name="Iotti M."/>
            <person name="Le Tacon F."/>
            <person name="Lindquist E.A."/>
            <person name="Lipzen A."/>
            <person name="Malagnac F."/>
            <person name="Mello A."/>
            <person name="Molinier V."/>
            <person name="Miyauchi S."/>
            <person name="Poulain J."/>
            <person name="Riccioni C."/>
            <person name="Rubini A."/>
            <person name="Sitrit Y."/>
            <person name="Splivallo R."/>
            <person name="Traeger S."/>
            <person name="Wang M."/>
            <person name="Zifcakova L."/>
            <person name="Wipf D."/>
            <person name="Zambonelli A."/>
            <person name="Paolocci F."/>
            <person name="Nowrousian M."/>
            <person name="Ottonello S."/>
            <person name="Baldrian P."/>
            <person name="Spatafora J.W."/>
            <person name="Henrissat B."/>
            <person name="Nagy L.G."/>
            <person name="Aury J.M."/>
            <person name="Wincker P."/>
            <person name="Grigoriev I.V."/>
            <person name="Bonfante P."/>
            <person name="Martin F.M."/>
        </authorList>
    </citation>
    <scope>NUCLEOTIDE SEQUENCE [LARGE SCALE GENOMIC DNA]</scope>
    <source>
        <strain evidence="2 4">ATCC MYA-4762</strain>
    </source>
</reference>
<evidence type="ECO:0000313" key="2">
    <source>
        <dbReference type="EMBL" id="RPB18884.1"/>
    </source>
</evidence>
<gene>
    <name evidence="2" type="ORF">L211DRAFT_863787</name>
    <name evidence="3" type="ORF">L211DRAFT_893468</name>
</gene>
<dbReference type="GO" id="GO:0008408">
    <property type="term" value="F:3'-5' exonuclease activity"/>
    <property type="evidence" value="ECO:0007669"/>
    <property type="project" value="InterPro"/>
</dbReference>
<dbReference type="InterPro" id="IPR002562">
    <property type="entry name" value="3'-5'_exonuclease_dom"/>
</dbReference>
<sequence length="245" mass="28028">MTTIIDTTEALINLIDSITPYLTSTSPPALYLDVEGIDLWRDGYISIVQLHLHPNSHTYLIDIHLLGERAFTTTGLRAPTSSLKSILESPAIPVVFFDVRNDNDALFHLYGINLKNVHDIQLMELAARPSSKRFVWGLAKTVEQYLHMSSTEAMEWQRVKEAGKRLFLPAMGGTFTVFNKRPITQEIVNYCTQDVQQLPALWAFFNLRLSAYWRLRVSRATEDRLQLCRDTQYTPRGREKALGPF</sequence>
<dbReference type="OrthoDB" id="26838at2759"/>
<name>A0A3N4L7J7_9PEZI</name>
<dbReference type="PANTHER" id="PTHR43040:SF1">
    <property type="entry name" value="RIBONUCLEASE D"/>
    <property type="match status" value="1"/>
</dbReference>
<dbReference type="STRING" id="1051890.A0A3N4L7J7"/>
<dbReference type="Gene3D" id="3.30.420.10">
    <property type="entry name" value="Ribonuclease H-like superfamily/Ribonuclease H"/>
    <property type="match status" value="1"/>
</dbReference>
<evidence type="ECO:0000313" key="4">
    <source>
        <dbReference type="Proteomes" id="UP000267821"/>
    </source>
</evidence>
<dbReference type="Pfam" id="PF01612">
    <property type="entry name" value="DNA_pol_A_exo1"/>
    <property type="match status" value="1"/>
</dbReference>
<protein>
    <recommendedName>
        <fullName evidence="1">3'-5' exonuclease domain-containing protein</fullName>
    </recommendedName>
</protein>
<dbReference type="SUPFAM" id="SSF53098">
    <property type="entry name" value="Ribonuclease H-like"/>
    <property type="match status" value="1"/>
</dbReference>
<feature type="domain" description="3'-5' exonuclease" evidence="1">
    <location>
        <begin position="25"/>
        <end position="208"/>
    </location>
</feature>
<evidence type="ECO:0000313" key="3">
    <source>
        <dbReference type="EMBL" id="RPB20411.1"/>
    </source>
</evidence>
<dbReference type="EMBL" id="ML121605">
    <property type="protein sequence ID" value="RPB18884.1"/>
    <property type="molecule type" value="Genomic_DNA"/>
</dbReference>
<dbReference type="AlphaFoldDB" id="A0A3N4L7J7"/>
<dbReference type="PANTHER" id="PTHR43040">
    <property type="entry name" value="RIBONUCLEASE D"/>
    <property type="match status" value="1"/>
</dbReference>
<dbReference type="EMBL" id="ML121572">
    <property type="protein sequence ID" value="RPB20411.1"/>
    <property type="molecule type" value="Genomic_DNA"/>
</dbReference>